<feature type="domain" description="Methyltransferase" evidence="2">
    <location>
        <begin position="49"/>
        <end position="147"/>
    </location>
</feature>
<gene>
    <name evidence="3" type="ORF">BE17_21260</name>
</gene>
<dbReference type="Proteomes" id="UP000075635">
    <property type="component" value="Unassembled WGS sequence"/>
</dbReference>
<accession>A0A150RTD1</accession>
<proteinExistence type="predicted"/>
<comment type="caution">
    <text evidence="3">The sequence shown here is derived from an EMBL/GenBank/DDBJ whole genome shotgun (WGS) entry which is preliminary data.</text>
</comment>
<evidence type="ECO:0000256" key="1">
    <source>
        <dbReference type="ARBA" id="ARBA00022679"/>
    </source>
</evidence>
<reference evidence="3 4" key="1">
    <citation type="submission" date="2014-02" db="EMBL/GenBank/DDBJ databases">
        <title>The small core and large imbalanced accessory genome model reveals a collaborative survival strategy of Sorangium cellulosum strains in nature.</title>
        <authorList>
            <person name="Han K."/>
            <person name="Peng R."/>
            <person name="Blom J."/>
            <person name="Li Y.-Z."/>
        </authorList>
    </citation>
    <scope>NUCLEOTIDE SEQUENCE [LARGE SCALE GENOMIC DNA]</scope>
    <source>
        <strain evidence="3 4">So0011-07</strain>
    </source>
</reference>
<dbReference type="PANTHER" id="PTHR43861">
    <property type="entry name" value="TRANS-ACONITATE 2-METHYLTRANSFERASE-RELATED"/>
    <property type="match status" value="1"/>
</dbReference>
<dbReference type="GO" id="GO:0016740">
    <property type="term" value="F:transferase activity"/>
    <property type="evidence" value="ECO:0007669"/>
    <property type="project" value="UniProtKB-KW"/>
</dbReference>
<protein>
    <recommendedName>
        <fullName evidence="2">Methyltransferase domain-containing protein</fullName>
    </recommendedName>
</protein>
<dbReference type="PANTHER" id="PTHR43861:SF3">
    <property type="entry name" value="PUTATIVE (AFU_ORTHOLOGUE AFUA_2G14390)-RELATED"/>
    <property type="match status" value="1"/>
</dbReference>
<dbReference type="CDD" id="cd02440">
    <property type="entry name" value="AdoMet_MTases"/>
    <property type="match status" value="1"/>
</dbReference>
<evidence type="ECO:0000313" key="4">
    <source>
        <dbReference type="Proteomes" id="UP000075635"/>
    </source>
</evidence>
<dbReference type="AlphaFoldDB" id="A0A150RTD1"/>
<name>A0A150RTD1_SORCE</name>
<keyword evidence="1" id="KW-0808">Transferase</keyword>
<dbReference type="InterPro" id="IPR041698">
    <property type="entry name" value="Methyltransf_25"/>
</dbReference>
<dbReference type="InterPro" id="IPR029063">
    <property type="entry name" value="SAM-dependent_MTases_sf"/>
</dbReference>
<dbReference type="Gene3D" id="3.40.50.150">
    <property type="entry name" value="Vaccinia Virus protein VP39"/>
    <property type="match status" value="1"/>
</dbReference>
<dbReference type="Pfam" id="PF13649">
    <property type="entry name" value="Methyltransf_25"/>
    <property type="match status" value="1"/>
</dbReference>
<sequence>MLRPSETTAFGYWGAMAERYDTHIRHVCPNYTELLTRLLDGLPDEAGRIVELGCGSGGLSLELAARYPRASITFVDAAVEMVDLTKARLAAAHPSSAERFRFIVSRFEDVQFNEGSFDLVISNISLHHVQDQLSLFRRIWQSLALGGRIRIGDHFLFSNPTEQTIHWANWLTYCRENCSDAEMDELLDHVTAHDRYTTLAEQFTMLLAAGFATPDCVWRSGLAAVVTADRAPMF</sequence>
<dbReference type="EMBL" id="JEMB01002110">
    <property type="protein sequence ID" value="KYF83441.1"/>
    <property type="molecule type" value="Genomic_DNA"/>
</dbReference>
<evidence type="ECO:0000313" key="3">
    <source>
        <dbReference type="EMBL" id="KYF83441.1"/>
    </source>
</evidence>
<evidence type="ECO:0000259" key="2">
    <source>
        <dbReference type="Pfam" id="PF13649"/>
    </source>
</evidence>
<organism evidence="3 4">
    <name type="scientific">Sorangium cellulosum</name>
    <name type="common">Polyangium cellulosum</name>
    <dbReference type="NCBI Taxonomy" id="56"/>
    <lineage>
        <taxon>Bacteria</taxon>
        <taxon>Pseudomonadati</taxon>
        <taxon>Myxococcota</taxon>
        <taxon>Polyangia</taxon>
        <taxon>Polyangiales</taxon>
        <taxon>Polyangiaceae</taxon>
        <taxon>Sorangium</taxon>
    </lineage>
</organism>
<dbReference type="SUPFAM" id="SSF53335">
    <property type="entry name" value="S-adenosyl-L-methionine-dependent methyltransferases"/>
    <property type="match status" value="1"/>
</dbReference>